<feature type="binding site" evidence="5">
    <location>
        <position position="289"/>
    </location>
    <ligand>
        <name>FAD</name>
        <dbReference type="ChEBI" id="CHEBI:57692"/>
    </ligand>
</feature>
<evidence type="ECO:0000256" key="3">
    <source>
        <dbReference type="ARBA" id="ARBA00022857"/>
    </source>
</evidence>
<accession>V5RHJ6</accession>
<evidence type="ECO:0000259" key="6">
    <source>
        <dbReference type="Pfam" id="PF07992"/>
    </source>
</evidence>
<evidence type="ECO:0000313" key="8">
    <source>
        <dbReference type="Proteomes" id="UP000018550"/>
    </source>
</evidence>
<dbReference type="GO" id="GO:0004324">
    <property type="term" value="F:ferredoxin-NADP+ reductase activity"/>
    <property type="evidence" value="ECO:0007669"/>
    <property type="project" value="UniProtKB-UniRule"/>
</dbReference>
<dbReference type="GO" id="GO:0050661">
    <property type="term" value="F:NADP binding"/>
    <property type="evidence" value="ECO:0007669"/>
    <property type="project" value="UniProtKB-UniRule"/>
</dbReference>
<dbReference type="EMBL" id="CP006682">
    <property type="protein sequence ID" value="AHB35994.1"/>
    <property type="molecule type" value="Genomic_DNA"/>
</dbReference>
<dbReference type="KEGG" id="sapi:SAPIS_v1c01480"/>
<feature type="binding site" evidence="5">
    <location>
        <position position="130"/>
    </location>
    <ligand>
        <name>FAD</name>
        <dbReference type="ChEBI" id="CHEBI:57692"/>
    </ligand>
</feature>
<dbReference type="OrthoDB" id="9806179at2"/>
<dbReference type="PATRIC" id="fig|1276258.3.peg.143"/>
<dbReference type="InterPro" id="IPR036188">
    <property type="entry name" value="FAD/NAD-bd_sf"/>
</dbReference>
<keyword evidence="4 5" id="KW-0560">Oxidoreductase</keyword>
<dbReference type="STRING" id="1276258.SAPIS_v1c01480"/>
<protein>
    <recommendedName>
        <fullName evidence="5">Ferredoxin--NADP reductase</fullName>
        <shortName evidence="5">FNR</shortName>
        <shortName evidence="5">Fd-NADP(+) reductase</shortName>
        <ecNumber evidence="5">1.18.1.2</ecNumber>
    </recommendedName>
</protein>
<dbReference type="Proteomes" id="UP000018550">
    <property type="component" value="Chromosome"/>
</dbReference>
<dbReference type="InterPro" id="IPR022890">
    <property type="entry name" value="Fd--NADP_Rdtase_type_2"/>
</dbReference>
<comment type="catalytic activity">
    <reaction evidence="5">
        <text>2 reduced [2Fe-2S]-[ferredoxin] + NADP(+) + H(+) = 2 oxidized [2Fe-2S]-[ferredoxin] + NADPH</text>
        <dbReference type="Rhea" id="RHEA:20125"/>
        <dbReference type="Rhea" id="RHEA-COMP:10000"/>
        <dbReference type="Rhea" id="RHEA-COMP:10001"/>
        <dbReference type="ChEBI" id="CHEBI:15378"/>
        <dbReference type="ChEBI" id="CHEBI:33737"/>
        <dbReference type="ChEBI" id="CHEBI:33738"/>
        <dbReference type="ChEBI" id="CHEBI:57783"/>
        <dbReference type="ChEBI" id="CHEBI:58349"/>
        <dbReference type="EC" id="1.18.1.2"/>
    </reaction>
</comment>
<keyword evidence="3 5" id="KW-0521">NADP</keyword>
<feature type="binding site" evidence="5">
    <location>
        <position position="32"/>
    </location>
    <ligand>
        <name>FAD</name>
        <dbReference type="ChEBI" id="CHEBI:57692"/>
    </ligand>
</feature>
<organism evidence="7 8">
    <name type="scientific">Spiroplasma apis B31</name>
    <dbReference type="NCBI Taxonomy" id="1276258"/>
    <lineage>
        <taxon>Bacteria</taxon>
        <taxon>Bacillati</taxon>
        <taxon>Mycoplasmatota</taxon>
        <taxon>Mollicutes</taxon>
        <taxon>Entomoplasmatales</taxon>
        <taxon>Spiroplasmataceae</taxon>
        <taxon>Spiroplasma</taxon>
    </lineage>
</organism>
<dbReference type="HOGENOM" id="CLU_031864_5_5_14"/>
<gene>
    <name evidence="7" type="primary">ycgT</name>
    <name evidence="7" type="ORF">SAPIS_v1c01480</name>
</gene>
<evidence type="ECO:0000256" key="4">
    <source>
        <dbReference type="ARBA" id="ARBA00023002"/>
    </source>
</evidence>
<keyword evidence="8" id="KW-1185">Reference proteome</keyword>
<dbReference type="SUPFAM" id="SSF51905">
    <property type="entry name" value="FAD/NAD(P)-binding domain"/>
    <property type="match status" value="1"/>
</dbReference>
<dbReference type="HAMAP" id="MF_01685">
    <property type="entry name" value="FENR2"/>
    <property type="match status" value="1"/>
</dbReference>
<dbReference type="Gene3D" id="3.50.50.60">
    <property type="entry name" value="FAD/NAD(P)-binding domain"/>
    <property type="match status" value="2"/>
</dbReference>
<feature type="binding site" evidence="5">
    <location>
        <position position="87"/>
    </location>
    <ligand>
        <name>FAD</name>
        <dbReference type="ChEBI" id="CHEBI:57692"/>
    </ligand>
</feature>
<dbReference type="AlphaFoldDB" id="V5RHJ6"/>
<feature type="binding site" evidence="5">
    <location>
        <position position="40"/>
    </location>
    <ligand>
        <name>FAD</name>
        <dbReference type="ChEBI" id="CHEBI:57692"/>
    </ligand>
</feature>
<dbReference type="eggNOG" id="COG0492">
    <property type="taxonomic scope" value="Bacteria"/>
</dbReference>
<dbReference type="Pfam" id="PF07992">
    <property type="entry name" value="Pyr_redox_2"/>
    <property type="match status" value="1"/>
</dbReference>
<keyword evidence="2 5" id="KW-0274">FAD</keyword>
<feature type="binding site" evidence="5">
    <location>
        <position position="13"/>
    </location>
    <ligand>
        <name>FAD</name>
        <dbReference type="ChEBI" id="CHEBI:57692"/>
    </ligand>
</feature>
<dbReference type="InterPro" id="IPR050097">
    <property type="entry name" value="Ferredoxin-NADP_redctase_2"/>
</dbReference>
<comment type="caution">
    <text evidence="5">Lacks conserved residue(s) required for the propagation of feature annotation.</text>
</comment>
<dbReference type="RefSeq" id="WP_023788928.1">
    <property type="nucleotide sequence ID" value="NC_022998.1"/>
</dbReference>
<evidence type="ECO:0000313" key="7">
    <source>
        <dbReference type="EMBL" id="AHB35994.1"/>
    </source>
</evidence>
<comment type="similarity">
    <text evidence="5">Belongs to the ferredoxin--NADP reductase type 2 family.</text>
</comment>
<dbReference type="InterPro" id="IPR023753">
    <property type="entry name" value="FAD/NAD-binding_dom"/>
</dbReference>
<evidence type="ECO:0000256" key="2">
    <source>
        <dbReference type="ARBA" id="ARBA00022827"/>
    </source>
</evidence>
<dbReference type="GO" id="GO:0050660">
    <property type="term" value="F:flavin adenine dinucleotide binding"/>
    <property type="evidence" value="ECO:0007669"/>
    <property type="project" value="UniProtKB-UniRule"/>
</dbReference>
<dbReference type="PRINTS" id="PR00368">
    <property type="entry name" value="FADPNR"/>
</dbReference>
<reference evidence="7 8" key="1">
    <citation type="journal article" date="2014" name="Genome Announc.">
        <title>Complete Genome Sequence of Spiroplasma apis B31T (ATCC 33834), a Bacterium Associated with May Disease of Honeybees (Apis mellifera).</title>
        <authorList>
            <person name="Ku C."/>
            <person name="Lo W.S."/>
            <person name="Chen L.L."/>
            <person name="Kuo C.H."/>
        </authorList>
    </citation>
    <scope>NUCLEOTIDE SEQUENCE [LARGE SCALE GENOMIC DNA]</scope>
    <source>
        <strain evidence="7">B31</strain>
    </source>
</reference>
<comment type="cofactor">
    <cofactor evidence="5">
        <name>FAD</name>
        <dbReference type="ChEBI" id="CHEBI:57692"/>
    </cofactor>
    <text evidence="5">Binds 1 FAD per subunit.</text>
</comment>
<feature type="domain" description="FAD/NAD(P)-binding" evidence="6">
    <location>
        <begin position="3"/>
        <end position="294"/>
    </location>
</feature>
<proteinExistence type="inferred from homology"/>
<sequence length="328" mass="37607">MVKDILIIGCGPTGLYAWKMAVDLGLTGTIVEAKSTYGGQVMSMYPEKYIYNFPAIPKIIGKDAMHSMFDAVNKDISKIDLLFNKSVKQIKAIQPLEEIQLYENWFEVEFDDKSKEVYKRILISDGIGTFKPIPLCEKEYENIFYNVNDLRLLKDKNIIVFGGGDSAVDWANELVEIASSVTIIHRRDEFRAKPGNLEKAISSGVKILKSYEFVNITKEENNKALSIEVKRVDDQNSLHLDFDYIIVQFGQSIQKDIHKNLEIEINRVNKFLVNYNMETSVKGIYAAGDCCWYETKIRNLLSGFYEAMHSVFNIEKTVHQRKILNNGW</sequence>
<dbReference type="EC" id="1.18.1.2" evidence="5"/>
<keyword evidence="1 5" id="KW-0285">Flavoprotein</keyword>
<dbReference type="PRINTS" id="PR00469">
    <property type="entry name" value="PNDRDTASEII"/>
</dbReference>
<dbReference type="PANTHER" id="PTHR48105">
    <property type="entry name" value="THIOREDOXIN REDUCTASE 1-RELATED-RELATED"/>
    <property type="match status" value="1"/>
</dbReference>
<comment type="subunit">
    <text evidence="5">Homodimer.</text>
</comment>
<name>V5RHJ6_SPIAP</name>
<evidence type="ECO:0000256" key="5">
    <source>
        <dbReference type="HAMAP-Rule" id="MF_01685"/>
    </source>
</evidence>
<evidence type="ECO:0000256" key="1">
    <source>
        <dbReference type="ARBA" id="ARBA00022630"/>
    </source>
</evidence>
<feature type="binding site" evidence="5">
    <location>
        <position position="45"/>
    </location>
    <ligand>
        <name>FAD</name>
        <dbReference type="ChEBI" id="CHEBI:57692"/>
    </ligand>
</feature>